<evidence type="ECO:0000256" key="1">
    <source>
        <dbReference type="SAM" id="Phobius"/>
    </source>
</evidence>
<organism evidence="2">
    <name type="scientific">Phenylobacterium glaciei</name>
    <dbReference type="NCBI Taxonomy" id="2803784"/>
    <lineage>
        <taxon>Bacteria</taxon>
        <taxon>Pseudomonadati</taxon>
        <taxon>Pseudomonadota</taxon>
        <taxon>Alphaproteobacteria</taxon>
        <taxon>Caulobacterales</taxon>
        <taxon>Caulobacteraceae</taxon>
        <taxon>Phenylobacterium</taxon>
    </lineage>
</organism>
<keyword evidence="1" id="KW-0472">Membrane</keyword>
<proteinExistence type="predicted"/>
<evidence type="ECO:0000313" key="2">
    <source>
        <dbReference type="EMBL" id="QQZ51749.1"/>
    </source>
</evidence>
<dbReference type="InterPro" id="IPR036259">
    <property type="entry name" value="MFS_trans_sf"/>
</dbReference>
<feature type="transmembrane region" description="Helical" evidence="1">
    <location>
        <begin position="65"/>
        <end position="86"/>
    </location>
</feature>
<sequence length="110" mass="11853">MAFLRNDAINRVNLHSGVQALAQGAGSIFFFVLLLKAGVSVPHALLAQAAIVTGRFILRPLALPVAIRFGLKPLLIAGTLMLALRFPCWPRSTAWTPPSWPCWPSPPSPS</sequence>
<dbReference type="SUPFAM" id="SSF103473">
    <property type="entry name" value="MFS general substrate transporter"/>
    <property type="match status" value="1"/>
</dbReference>
<gene>
    <name evidence="2" type="ORF">JKL49_13100</name>
</gene>
<dbReference type="EMBL" id="CP068570">
    <property type="protein sequence ID" value="QQZ51749.1"/>
    <property type="molecule type" value="Genomic_DNA"/>
</dbReference>
<keyword evidence="1" id="KW-0812">Transmembrane</keyword>
<feature type="transmembrane region" description="Helical" evidence="1">
    <location>
        <begin position="12"/>
        <end position="35"/>
    </location>
</feature>
<keyword evidence="1" id="KW-1133">Transmembrane helix</keyword>
<dbReference type="AlphaFoldDB" id="A0A974P7B1"/>
<reference evidence="2" key="1">
    <citation type="submission" date="2021-01" db="EMBL/GenBank/DDBJ databases">
        <title>Genome sequence of Phenylobacterium sp. 20VBR1 isolated from a valley glaceir, Ny-Alesund, Svalbard.</title>
        <authorList>
            <person name="Thomas F.A."/>
            <person name="Krishnan K.P."/>
            <person name="Sinha R.K."/>
        </authorList>
    </citation>
    <scope>NUCLEOTIDE SEQUENCE</scope>
    <source>
        <strain evidence="2">20VBR1</strain>
    </source>
</reference>
<name>A0A974P7B1_9CAUL</name>
<protein>
    <submittedName>
        <fullName evidence="2">Uncharacterized protein</fullName>
    </submittedName>
</protein>
<accession>A0A974P7B1</accession>
<feature type="transmembrane region" description="Helical" evidence="1">
    <location>
        <begin position="41"/>
        <end position="58"/>
    </location>
</feature>